<comment type="caution">
    <text evidence="10">The sequence shown here is derived from an EMBL/GenBank/DDBJ whole genome shotgun (WGS) entry which is preliminary data.</text>
</comment>
<dbReference type="GO" id="GO:0005524">
    <property type="term" value="F:ATP binding"/>
    <property type="evidence" value="ECO:0007669"/>
    <property type="project" value="UniProtKB-KW"/>
</dbReference>
<reference evidence="10 11" key="1">
    <citation type="submission" date="2023-10" db="EMBL/GenBank/DDBJ databases">
        <authorList>
            <person name="Maclean D."/>
            <person name="Macfadyen A."/>
        </authorList>
    </citation>
    <scope>NUCLEOTIDE SEQUENCE [LARGE SCALE GENOMIC DNA]</scope>
</reference>
<feature type="domain" description="ATP synthase alpha subunit C-terminal" evidence="9">
    <location>
        <begin position="536"/>
        <end position="654"/>
    </location>
</feature>
<dbReference type="Gene3D" id="3.40.50.300">
    <property type="entry name" value="P-loop containing nucleotide triphosphate hydrolases"/>
    <property type="match status" value="1"/>
</dbReference>
<evidence type="ECO:0000259" key="8">
    <source>
        <dbReference type="Pfam" id="PF00006"/>
    </source>
</evidence>
<evidence type="ECO:0008006" key="12">
    <source>
        <dbReference type="Google" id="ProtNLM"/>
    </source>
</evidence>
<dbReference type="InterPro" id="IPR038376">
    <property type="entry name" value="ATP_synth_asu_C_sf"/>
</dbReference>
<evidence type="ECO:0000259" key="9">
    <source>
        <dbReference type="Pfam" id="PF00306"/>
    </source>
</evidence>
<comment type="similarity">
    <text evidence="2">Belongs to the ATPase alpha/beta chains family.</text>
</comment>
<evidence type="ECO:0000313" key="11">
    <source>
        <dbReference type="Proteomes" id="UP001314263"/>
    </source>
</evidence>
<dbReference type="AlphaFoldDB" id="A0AAV1I3K8"/>
<dbReference type="InterPro" id="IPR027417">
    <property type="entry name" value="P-loop_NTPase"/>
</dbReference>
<dbReference type="Pfam" id="PF00006">
    <property type="entry name" value="ATP-synt_ab"/>
    <property type="match status" value="1"/>
</dbReference>
<evidence type="ECO:0000256" key="7">
    <source>
        <dbReference type="SAM" id="MobiDB-lite"/>
    </source>
</evidence>
<feature type="domain" description="ATPase F1/V1/A1 complex alpha/beta subunit nucleotide-binding" evidence="8">
    <location>
        <begin position="239"/>
        <end position="363"/>
    </location>
</feature>
<keyword evidence="11" id="KW-1185">Reference proteome</keyword>
<dbReference type="GO" id="GO:0043531">
    <property type="term" value="F:ADP binding"/>
    <property type="evidence" value="ECO:0007669"/>
    <property type="project" value="TreeGrafter"/>
</dbReference>
<dbReference type="SUPFAM" id="SSF50615">
    <property type="entry name" value="N-terminal domain of alpha and beta subunits of F1 ATP synthase"/>
    <property type="match status" value="1"/>
</dbReference>
<keyword evidence="4" id="KW-0547">Nucleotide-binding</keyword>
<keyword evidence="5" id="KW-0067">ATP-binding</keyword>
<dbReference type="InterPro" id="IPR000194">
    <property type="entry name" value="ATPase_F1/V1/A1_a/bsu_nucl-bd"/>
</dbReference>
<dbReference type="SUPFAM" id="SSF47917">
    <property type="entry name" value="C-terminal domain of alpha and beta subunits of F1 ATP synthase"/>
    <property type="match status" value="1"/>
</dbReference>
<evidence type="ECO:0000256" key="4">
    <source>
        <dbReference type="ARBA" id="ARBA00022741"/>
    </source>
</evidence>
<name>A0AAV1I3K8_9CHLO</name>
<proteinExistence type="inferred from homology"/>
<dbReference type="PANTHER" id="PTHR48082:SF2">
    <property type="entry name" value="ATP SYNTHASE SUBUNIT ALPHA, MITOCHONDRIAL"/>
    <property type="match status" value="1"/>
</dbReference>
<evidence type="ECO:0000256" key="5">
    <source>
        <dbReference type="ARBA" id="ARBA00022840"/>
    </source>
</evidence>
<dbReference type="Pfam" id="PF00306">
    <property type="entry name" value="ATP-synt_ab_C"/>
    <property type="match status" value="1"/>
</dbReference>
<dbReference type="InterPro" id="IPR023366">
    <property type="entry name" value="ATP_synth_asu-like_sf"/>
</dbReference>
<dbReference type="InterPro" id="IPR005294">
    <property type="entry name" value="ATP_synth_F1_asu"/>
</dbReference>
<evidence type="ECO:0000256" key="2">
    <source>
        <dbReference type="ARBA" id="ARBA00008936"/>
    </source>
</evidence>
<dbReference type="Gene3D" id="2.40.30.20">
    <property type="match status" value="1"/>
</dbReference>
<keyword evidence="6" id="KW-0406">Ion transport</keyword>
<comment type="subcellular location">
    <subcellularLocation>
        <location evidence="1">Membrane</location>
    </subcellularLocation>
</comment>
<evidence type="ECO:0000256" key="3">
    <source>
        <dbReference type="ARBA" id="ARBA00022448"/>
    </source>
</evidence>
<feature type="region of interest" description="Disordered" evidence="7">
    <location>
        <begin position="37"/>
        <end position="62"/>
    </location>
</feature>
<accession>A0AAV1I3K8</accession>
<dbReference type="Proteomes" id="UP001314263">
    <property type="component" value="Unassembled WGS sequence"/>
</dbReference>
<dbReference type="GO" id="GO:0045259">
    <property type="term" value="C:proton-transporting ATP synthase complex"/>
    <property type="evidence" value="ECO:0007669"/>
    <property type="project" value="InterPro"/>
</dbReference>
<dbReference type="Gene3D" id="1.20.150.20">
    <property type="entry name" value="ATP synthase alpha/beta chain, C-terminal domain"/>
    <property type="match status" value="1"/>
</dbReference>
<evidence type="ECO:0000256" key="1">
    <source>
        <dbReference type="ARBA" id="ARBA00004370"/>
    </source>
</evidence>
<evidence type="ECO:0000256" key="6">
    <source>
        <dbReference type="ARBA" id="ARBA00023065"/>
    </source>
</evidence>
<evidence type="ECO:0000313" key="10">
    <source>
        <dbReference type="EMBL" id="CAK0780538.1"/>
    </source>
</evidence>
<dbReference type="SUPFAM" id="SSF52540">
    <property type="entry name" value="P-loop containing nucleoside triphosphate hydrolases"/>
    <property type="match status" value="1"/>
</dbReference>
<gene>
    <name evidence="10" type="ORF">CVIRNUC_005086</name>
</gene>
<dbReference type="GO" id="GO:0046933">
    <property type="term" value="F:proton-transporting ATP synthase activity, rotational mechanism"/>
    <property type="evidence" value="ECO:0007669"/>
    <property type="project" value="InterPro"/>
</dbReference>
<organism evidence="10 11">
    <name type="scientific">Coccomyxa viridis</name>
    <dbReference type="NCBI Taxonomy" id="1274662"/>
    <lineage>
        <taxon>Eukaryota</taxon>
        <taxon>Viridiplantae</taxon>
        <taxon>Chlorophyta</taxon>
        <taxon>core chlorophytes</taxon>
        <taxon>Trebouxiophyceae</taxon>
        <taxon>Trebouxiophyceae incertae sedis</taxon>
        <taxon>Coccomyxaceae</taxon>
        <taxon>Coccomyxa</taxon>
    </lineage>
</organism>
<feature type="compositionally biased region" description="Basic residues" evidence="7">
    <location>
        <begin position="43"/>
        <end position="57"/>
    </location>
</feature>
<sequence>MHTRSMRMAQYEAVTPVIGHLLPCLLQAHQFYGDSKALGQQRGRARHGPRSQGHRVRSTTNALEEADWEEEMSLFRKRLQKPNQLETMRKIVEEVDLGKVLLTGDGFAVIEGLNNDAPIGCSLKFVSGSSGVLLWRRSDNIVYALILGRQGAVEEGEAVECRIRAILQVVDDDKGPSTKREYEIARVPAGEALAGKVVDFLGRSPGSQVQLGTSTMVPLFGEQPDMEAREQIAEALLTGVKALDALTPLGRGQALLVTGEQGSGKSSVALDAILGQHSSGVRCIYAAVGQSSAKVEEAVALLRRKEAMSYTTVVAAAEGASLGERYATIAAAAALGERTRDQGGHALVVIDDLACMIEMWERITAGLASLGDRAVGEGSSGSAPLQQSMGEEQLVEYEGMLVAASAAERRRFFSSLIQRAAKLARHKGGGSLSLLLLGAGMPARGEAPRPPLTVRYDHLSEQQCQKLRAALEAAQQDARLSQPDGCLRTEVIEELMSIADGQVVLRRDAATGMVSVDPQASISRIGSRAYPPALADLAVQLRFELAQAVDARRFGLNTDDATAQQQAQFAEQAQAALAQTPGHPAPLEEQVAILYALQNGLLQGMEASSVNVPLRLSIFVQSLRRQHAPMLRQIASTQQLSEEAKDALKHALADITAVFSS</sequence>
<dbReference type="InterPro" id="IPR036121">
    <property type="entry name" value="ATPase_F1/V1/A1_a/bsu_N_sf"/>
</dbReference>
<dbReference type="PANTHER" id="PTHR48082">
    <property type="entry name" value="ATP SYNTHASE SUBUNIT ALPHA, MITOCHONDRIAL"/>
    <property type="match status" value="1"/>
</dbReference>
<protein>
    <recommendedName>
        <fullName evidence="12">ATP synthase subunit alpha</fullName>
    </recommendedName>
</protein>
<keyword evidence="3" id="KW-0813">Transport</keyword>
<dbReference type="EMBL" id="CAUYUE010000006">
    <property type="protein sequence ID" value="CAK0780538.1"/>
    <property type="molecule type" value="Genomic_DNA"/>
</dbReference>
<dbReference type="InterPro" id="IPR000793">
    <property type="entry name" value="ATP_synth_asu_C"/>
</dbReference>